<dbReference type="GO" id="GO:0042545">
    <property type="term" value="P:cell wall modification"/>
    <property type="evidence" value="ECO:0007669"/>
    <property type="project" value="UniProtKB-UniRule"/>
</dbReference>
<dbReference type="Proteomes" id="UP000248553">
    <property type="component" value="Unassembled WGS sequence"/>
</dbReference>
<accession>A0A328B9S1</accession>
<gene>
    <name evidence="6" type="ORF">DLM85_22675</name>
</gene>
<keyword evidence="3 4" id="KW-0063">Aspartyl esterase</keyword>
<feature type="signal peptide" evidence="4">
    <location>
        <begin position="1"/>
        <end position="20"/>
    </location>
</feature>
<dbReference type="GO" id="GO:0030599">
    <property type="term" value="F:pectinesterase activity"/>
    <property type="evidence" value="ECO:0007669"/>
    <property type="project" value="UniProtKB-UniRule"/>
</dbReference>
<reference evidence="7" key="1">
    <citation type="submission" date="2018-05" db="EMBL/GenBank/DDBJ databases">
        <authorList>
            <person name="Nie L."/>
        </authorList>
    </citation>
    <scope>NUCLEOTIDE SEQUENCE [LARGE SCALE GENOMIC DNA]</scope>
    <source>
        <strain evidence="7">NL</strain>
    </source>
</reference>
<feature type="chain" id="PRO_5016194326" description="Pectinesterase" evidence="4">
    <location>
        <begin position="21"/>
        <end position="328"/>
    </location>
</feature>
<feature type="domain" description="Pectinesterase catalytic" evidence="5">
    <location>
        <begin position="27"/>
        <end position="314"/>
    </location>
</feature>
<dbReference type="UniPathway" id="UPA00545">
    <property type="reaction ID" value="UER00823"/>
</dbReference>
<evidence type="ECO:0000256" key="4">
    <source>
        <dbReference type="RuleBase" id="RU000589"/>
    </source>
</evidence>
<keyword evidence="7" id="KW-1185">Reference proteome</keyword>
<dbReference type="PANTHER" id="PTHR31321">
    <property type="entry name" value="ACYL-COA THIOESTER HYDROLASE YBHC-RELATED"/>
    <property type="match status" value="1"/>
</dbReference>
<dbReference type="PROSITE" id="PS00800">
    <property type="entry name" value="PECTINESTERASE_1"/>
    <property type="match status" value="1"/>
</dbReference>
<comment type="pathway">
    <text evidence="4">Glycan metabolism; pectin degradation; 2-dehydro-3-deoxy-D-gluconate from pectin: step 1/5.</text>
</comment>
<dbReference type="EMBL" id="QHKM01000012">
    <property type="protein sequence ID" value="RAK62676.1"/>
    <property type="molecule type" value="Genomic_DNA"/>
</dbReference>
<dbReference type="GO" id="GO:0009279">
    <property type="term" value="C:cell outer membrane"/>
    <property type="evidence" value="ECO:0007669"/>
    <property type="project" value="TreeGrafter"/>
</dbReference>
<comment type="catalytic activity">
    <reaction evidence="4">
        <text>[(1-&gt;4)-alpha-D-galacturonosyl methyl ester](n) + n H2O = [(1-&gt;4)-alpha-D-galacturonosyl](n) + n methanol + n H(+)</text>
        <dbReference type="Rhea" id="RHEA:22380"/>
        <dbReference type="Rhea" id="RHEA-COMP:14570"/>
        <dbReference type="Rhea" id="RHEA-COMP:14573"/>
        <dbReference type="ChEBI" id="CHEBI:15377"/>
        <dbReference type="ChEBI" id="CHEBI:15378"/>
        <dbReference type="ChEBI" id="CHEBI:17790"/>
        <dbReference type="ChEBI" id="CHEBI:140522"/>
        <dbReference type="ChEBI" id="CHEBI:140523"/>
        <dbReference type="EC" id="3.1.1.11"/>
    </reaction>
</comment>
<dbReference type="PANTHER" id="PTHR31321:SF57">
    <property type="entry name" value="PECTINESTERASE 53-RELATED"/>
    <property type="match status" value="1"/>
</dbReference>
<proteinExistence type="inferred from homology"/>
<dbReference type="InterPro" id="IPR000070">
    <property type="entry name" value="Pectinesterase_cat"/>
</dbReference>
<dbReference type="SUPFAM" id="SSF51126">
    <property type="entry name" value="Pectin lyase-like"/>
    <property type="match status" value="1"/>
</dbReference>
<dbReference type="InterPro" id="IPR012334">
    <property type="entry name" value="Pectin_lyas_fold"/>
</dbReference>
<keyword evidence="4" id="KW-0732">Signal</keyword>
<name>A0A328B9S1_9BACT</name>
<dbReference type="InterPro" id="IPR011050">
    <property type="entry name" value="Pectin_lyase_fold/virulence"/>
</dbReference>
<dbReference type="AlphaFoldDB" id="A0A328B9S1"/>
<comment type="similarity">
    <text evidence="1">Belongs to the pectinesterase family.</text>
</comment>
<organism evidence="6 7">
    <name type="scientific">Hymenobacter edaphi</name>
    <dbReference type="NCBI Taxonomy" id="2211146"/>
    <lineage>
        <taxon>Bacteria</taxon>
        <taxon>Pseudomonadati</taxon>
        <taxon>Bacteroidota</taxon>
        <taxon>Cytophagia</taxon>
        <taxon>Cytophagales</taxon>
        <taxon>Hymenobacteraceae</taxon>
        <taxon>Hymenobacter</taxon>
    </lineage>
</organism>
<evidence type="ECO:0000256" key="2">
    <source>
        <dbReference type="ARBA" id="ARBA00022801"/>
    </source>
</evidence>
<sequence length="328" mass="36190">MKKVLLLCLLLCLTAGLARAQQLGQRVVVARDGSGNYRTVQEALNAVPKNNPALITIFIKKGVYKEKLNLAKKQDNVRLVGEALEETILVYDDYNGRVVEGAAEPLGTSEAASFRVFSNNFSAENLTFQNTAAHTAGQGPAMWVYGDKAQFRNCRFLGFRDTLYVYGYGSRQYYKNCYIEGTTDFILGSGTAWFEDCTLFCKPKGTCIMAPSTPDTVTFGFVLQRCKIVGDAPDDSYFLARPWKPFGKAVLLNCELGPMIKPKGWDHWGKETNKQDAFFAEFKSKGPGAAKAKQRALWSKQLNAQQAALYTPAAAMHGWDPTATPAAE</sequence>
<evidence type="ECO:0000256" key="3">
    <source>
        <dbReference type="ARBA" id="ARBA00023085"/>
    </source>
</evidence>
<dbReference type="Pfam" id="PF01095">
    <property type="entry name" value="Pectinesterase"/>
    <property type="match status" value="1"/>
</dbReference>
<dbReference type="RefSeq" id="WP_111480473.1">
    <property type="nucleotide sequence ID" value="NZ_QHKM01000012.1"/>
</dbReference>
<dbReference type="InterPro" id="IPR018040">
    <property type="entry name" value="Pectinesterase_Tyr_AS"/>
</dbReference>
<dbReference type="Gene3D" id="2.160.20.10">
    <property type="entry name" value="Single-stranded right-handed beta-helix, Pectin lyase-like"/>
    <property type="match status" value="1"/>
</dbReference>
<evidence type="ECO:0000313" key="7">
    <source>
        <dbReference type="Proteomes" id="UP000248553"/>
    </source>
</evidence>
<dbReference type="GO" id="GO:0045490">
    <property type="term" value="P:pectin catabolic process"/>
    <property type="evidence" value="ECO:0007669"/>
    <property type="project" value="UniProtKB-UniRule"/>
</dbReference>
<protein>
    <recommendedName>
        <fullName evidence="4">Pectinesterase</fullName>
        <ecNumber evidence="4">3.1.1.11</ecNumber>
    </recommendedName>
</protein>
<evidence type="ECO:0000259" key="5">
    <source>
        <dbReference type="Pfam" id="PF01095"/>
    </source>
</evidence>
<keyword evidence="2 4" id="KW-0378">Hydrolase</keyword>
<dbReference type="EC" id="3.1.1.11" evidence="4"/>
<comment type="caution">
    <text evidence="6">The sequence shown here is derived from an EMBL/GenBank/DDBJ whole genome shotgun (WGS) entry which is preliminary data.</text>
</comment>
<dbReference type="OrthoDB" id="9804686at2"/>
<evidence type="ECO:0000256" key="1">
    <source>
        <dbReference type="ARBA" id="ARBA00008891"/>
    </source>
</evidence>
<evidence type="ECO:0000313" key="6">
    <source>
        <dbReference type="EMBL" id="RAK62676.1"/>
    </source>
</evidence>